<evidence type="ECO:0000313" key="7">
    <source>
        <dbReference type="Proteomes" id="UP000230084"/>
    </source>
</evidence>
<dbReference type="InterPro" id="IPR027417">
    <property type="entry name" value="P-loop_NTPase"/>
</dbReference>
<dbReference type="GO" id="GO:0005886">
    <property type="term" value="C:plasma membrane"/>
    <property type="evidence" value="ECO:0007669"/>
    <property type="project" value="TreeGrafter"/>
</dbReference>
<feature type="region of interest" description="Disordered" evidence="4">
    <location>
        <begin position="1"/>
        <end position="37"/>
    </location>
</feature>
<protein>
    <recommendedName>
        <fullName evidence="5">Bacterial type II secretion system protein E domain-containing protein</fullName>
    </recommendedName>
</protein>
<evidence type="ECO:0000259" key="5">
    <source>
        <dbReference type="PROSITE" id="PS00662"/>
    </source>
</evidence>
<reference evidence="6 7" key="1">
    <citation type="submission" date="2017-09" db="EMBL/GenBank/DDBJ databases">
        <title>Depth-based differentiation of microbial function through sediment-hosted aquifers and enrichment of novel symbionts in the deep terrestrial subsurface.</title>
        <authorList>
            <person name="Probst A.J."/>
            <person name="Ladd B."/>
            <person name="Jarett J.K."/>
            <person name="Geller-Mcgrath D.E."/>
            <person name="Sieber C.M."/>
            <person name="Emerson J.B."/>
            <person name="Anantharaman K."/>
            <person name="Thomas B.C."/>
            <person name="Malmstrom R."/>
            <person name="Stieglmeier M."/>
            <person name="Klingl A."/>
            <person name="Woyke T."/>
            <person name="Ryan C.M."/>
            <person name="Banfield J.F."/>
        </authorList>
    </citation>
    <scope>NUCLEOTIDE SEQUENCE [LARGE SCALE GENOMIC DNA]</scope>
    <source>
        <strain evidence="6">CG10_big_fil_rev_8_21_14_0_10_50_16</strain>
    </source>
</reference>
<sequence length="577" mass="62745">MSNGTGSIEDLMGGNTPQPKVPSQPNQPTTQEQLQKRMGAIREEQIEKVTEQKAAGLGVGYIDLKGFPVNAEALRLLPEKRARELQMIPFLLQGEEIRIAAINPTNDDVKEVSFQIGERNRAHTALYLTSQQSFDQGMKLYAALPRIIAAKGGVEISEEELNTFQAQIHTTADIQGILNKANTTDLVAAMLAGALQIGTSDVHIEAEENDVAIRYRIDGVLQDIAKINKDTWEHLVNRIKLIAGLKLNVTAKPQDGRYTIFIKGEKVDVRTSTLPTAYGESVVMRLLVPSSIGLEFSQLGFREAAFKKLEAEIVKPNGMIVTTGPTGSGKTTTLYAILKRLNTTDVKIITLEDPVEYKLEGINQSQIDHTKDYTFSGGLRSILRQDPDIVMVGEIRDKETADTAIQAALTGHLLLSTIHTNDAAGAVPRFLSMGVEPALLAPALRIIMAQRLVRRLCKTCATPATLTPEETARVTKIIQAIPEASGEKPDLSTATFMAANPQGCSACTGGYKGRVGVYEILVVDQIVGERIRSGSVSDADMREIANQQGMVTMEQDGILKAMDGQTSVQEIFRVAAN</sequence>
<dbReference type="SUPFAM" id="SSF52540">
    <property type="entry name" value="P-loop containing nucleoside triphosphate hydrolases"/>
    <property type="match status" value="1"/>
</dbReference>
<dbReference type="SUPFAM" id="SSF160246">
    <property type="entry name" value="EspE N-terminal domain-like"/>
    <property type="match status" value="1"/>
</dbReference>
<evidence type="ECO:0000256" key="2">
    <source>
        <dbReference type="ARBA" id="ARBA00022741"/>
    </source>
</evidence>
<keyword evidence="3" id="KW-0067">ATP-binding</keyword>
<name>A0A2H0RMH6_9BACT</name>
<dbReference type="Proteomes" id="UP000230084">
    <property type="component" value="Unassembled WGS sequence"/>
</dbReference>
<gene>
    <name evidence="6" type="ORF">COV06_01765</name>
</gene>
<dbReference type="InterPro" id="IPR037257">
    <property type="entry name" value="T2SS_E_N_sf"/>
</dbReference>
<evidence type="ECO:0000256" key="3">
    <source>
        <dbReference type="ARBA" id="ARBA00022840"/>
    </source>
</evidence>
<dbReference type="GO" id="GO:0005524">
    <property type="term" value="F:ATP binding"/>
    <property type="evidence" value="ECO:0007669"/>
    <property type="project" value="UniProtKB-KW"/>
</dbReference>
<keyword evidence="2" id="KW-0547">Nucleotide-binding</keyword>
<comment type="caution">
    <text evidence="6">The sequence shown here is derived from an EMBL/GenBank/DDBJ whole genome shotgun (WGS) entry which is preliminary data.</text>
</comment>
<dbReference type="Pfam" id="PF00437">
    <property type="entry name" value="T2SSE"/>
    <property type="match status" value="1"/>
</dbReference>
<dbReference type="InterPro" id="IPR007831">
    <property type="entry name" value="T2SS_GspE_N"/>
</dbReference>
<feature type="compositionally biased region" description="Polar residues" evidence="4">
    <location>
        <begin position="15"/>
        <end position="33"/>
    </location>
</feature>
<dbReference type="Pfam" id="PF05157">
    <property type="entry name" value="MshEN"/>
    <property type="match status" value="1"/>
</dbReference>
<dbReference type="PANTHER" id="PTHR30258">
    <property type="entry name" value="TYPE II SECRETION SYSTEM PROTEIN GSPE-RELATED"/>
    <property type="match status" value="1"/>
</dbReference>
<accession>A0A2H0RMH6</accession>
<dbReference type="CDD" id="cd01129">
    <property type="entry name" value="PulE-GspE-like"/>
    <property type="match status" value="1"/>
</dbReference>
<organism evidence="6 7">
    <name type="scientific">Candidatus Uhrbacteria bacterium CG10_big_fil_rev_8_21_14_0_10_50_16</name>
    <dbReference type="NCBI Taxonomy" id="1975039"/>
    <lineage>
        <taxon>Bacteria</taxon>
        <taxon>Candidatus Uhriibacteriota</taxon>
    </lineage>
</organism>
<dbReference type="GO" id="GO:0016887">
    <property type="term" value="F:ATP hydrolysis activity"/>
    <property type="evidence" value="ECO:0007669"/>
    <property type="project" value="TreeGrafter"/>
</dbReference>
<evidence type="ECO:0000256" key="1">
    <source>
        <dbReference type="ARBA" id="ARBA00006611"/>
    </source>
</evidence>
<dbReference type="PANTHER" id="PTHR30258:SF1">
    <property type="entry name" value="PROTEIN TRANSPORT PROTEIN HOFB HOMOLOG"/>
    <property type="match status" value="1"/>
</dbReference>
<dbReference type="EMBL" id="PCYM01000002">
    <property type="protein sequence ID" value="PIR47703.1"/>
    <property type="molecule type" value="Genomic_DNA"/>
</dbReference>
<feature type="domain" description="Bacterial type II secretion system protein E" evidence="5">
    <location>
        <begin position="383"/>
        <end position="397"/>
    </location>
</feature>
<evidence type="ECO:0000256" key="4">
    <source>
        <dbReference type="SAM" id="MobiDB-lite"/>
    </source>
</evidence>
<dbReference type="AlphaFoldDB" id="A0A2H0RMH6"/>
<dbReference type="PROSITE" id="PS00662">
    <property type="entry name" value="T2SP_E"/>
    <property type="match status" value="1"/>
</dbReference>
<dbReference type="InterPro" id="IPR001482">
    <property type="entry name" value="T2SS/T4SS_dom"/>
</dbReference>
<evidence type="ECO:0000313" key="6">
    <source>
        <dbReference type="EMBL" id="PIR47703.1"/>
    </source>
</evidence>
<proteinExistence type="inferred from homology"/>
<dbReference type="Gene3D" id="3.30.450.90">
    <property type="match status" value="1"/>
</dbReference>
<comment type="similarity">
    <text evidence="1">Belongs to the GSP E family.</text>
</comment>
<dbReference type="Gene3D" id="3.40.50.300">
    <property type="entry name" value="P-loop containing nucleotide triphosphate hydrolases"/>
    <property type="match status" value="1"/>
</dbReference>